<evidence type="ECO:0000256" key="4">
    <source>
        <dbReference type="ARBA" id="ARBA00022475"/>
    </source>
</evidence>
<comment type="subcellular location">
    <subcellularLocation>
        <location evidence="1">Cell inner membrane</location>
        <topology evidence="1">Single-pass membrane protein</topology>
        <orientation evidence="1">Periplasmic side</orientation>
    </subcellularLocation>
</comment>
<dbReference type="SUPFAM" id="SSF74653">
    <property type="entry name" value="TolA/TonB C-terminal domain"/>
    <property type="match status" value="1"/>
</dbReference>
<evidence type="ECO:0000256" key="2">
    <source>
        <dbReference type="ARBA" id="ARBA00006555"/>
    </source>
</evidence>
<dbReference type="AlphaFoldDB" id="A0A840FGR8"/>
<evidence type="ECO:0000256" key="3">
    <source>
        <dbReference type="ARBA" id="ARBA00022448"/>
    </source>
</evidence>
<keyword evidence="7" id="KW-0653">Protein transport</keyword>
<dbReference type="EMBL" id="JACIEV010000001">
    <property type="protein sequence ID" value="MBB4152525.1"/>
    <property type="molecule type" value="Genomic_DNA"/>
</dbReference>
<dbReference type="PROSITE" id="PS52015">
    <property type="entry name" value="TONB_CTD"/>
    <property type="match status" value="1"/>
</dbReference>
<keyword evidence="8" id="KW-1133">Transmembrane helix</keyword>
<dbReference type="RefSeq" id="WP_343050756.1">
    <property type="nucleotide sequence ID" value="NZ_JACIEV010000001.1"/>
</dbReference>
<evidence type="ECO:0000256" key="7">
    <source>
        <dbReference type="ARBA" id="ARBA00022927"/>
    </source>
</evidence>
<keyword evidence="9" id="KW-0472">Membrane</keyword>
<comment type="similarity">
    <text evidence="2">Belongs to the TonB family.</text>
</comment>
<dbReference type="PANTHER" id="PTHR33446">
    <property type="entry name" value="PROTEIN TONB-RELATED"/>
    <property type="match status" value="1"/>
</dbReference>
<dbReference type="GO" id="GO:0098797">
    <property type="term" value="C:plasma membrane protein complex"/>
    <property type="evidence" value="ECO:0007669"/>
    <property type="project" value="TreeGrafter"/>
</dbReference>
<feature type="domain" description="TonB C-terminal" evidence="10">
    <location>
        <begin position="138"/>
        <end position="232"/>
    </location>
</feature>
<proteinExistence type="inferred from homology"/>
<evidence type="ECO:0000256" key="8">
    <source>
        <dbReference type="ARBA" id="ARBA00022989"/>
    </source>
</evidence>
<sequence length="232" mass="23731">MALASAAITALLGWALIAGLAVNVVPAAREALVVLQLLPADPPEPHRVVPVPKASKRPQGEAAPPALRANPTEVVAPKPVVVLPPPPQPVVAAPVARTGTAPTAGAAATPGPGQGAGGIGNGFGAGGSGDGDGGMGDETPPRRIKGRLKDSDFPAEAAESGIGGTVTVRYAVEVDGRVTGCRVVESSGYPELDAQTCRLITQRFRYDPSRDAYGRPVRSIIIVDHEWVNDNR</sequence>
<dbReference type="NCBIfam" id="TIGR01352">
    <property type="entry name" value="tonB_Cterm"/>
    <property type="match status" value="1"/>
</dbReference>
<dbReference type="Gene3D" id="3.30.1150.10">
    <property type="match status" value="1"/>
</dbReference>
<dbReference type="InterPro" id="IPR051045">
    <property type="entry name" value="TonB-dependent_transducer"/>
</dbReference>
<keyword evidence="6" id="KW-0812">Transmembrane</keyword>
<dbReference type="PANTHER" id="PTHR33446:SF11">
    <property type="entry name" value="TONB3"/>
    <property type="match status" value="1"/>
</dbReference>
<protein>
    <submittedName>
        <fullName evidence="11">Protein TonB</fullName>
    </submittedName>
</protein>
<keyword evidence="4" id="KW-1003">Cell membrane</keyword>
<name>A0A840FGR8_9SPHN</name>
<dbReference type="InterPro" id="IPR037682">
    <property type="entry name" value="TonB_C"/>
</dbReference>
<gene>
    <name evidence="11" type="ORF">GGQ80_000401</name>
</gene>
<comment type="caution">
    <text evidence="11">The sequence shown here is derived from an EMBL/GenBank/DDBJ whole genome shotgun (WGS) entry which is preliminary data.</text>
</comment>
<keyword evidence="12" id="KW-1185">Reference proteome</keyword>
<reference evidence="11 12" key="1">
    <citation type="submission" date="2020-08" db="EMBL/GenBank/DDBJ databases">
        <title>Genomic Encyclopedia of Type Strains, Phase IV (KMG-IV): sequencing the most valuable type-strain genomes for metagenomic binning, comparative biology and taxonomic classification.</title>
        <authorList>
            <person name="Goeker M."/>
        </authorList>
    </citation>
    <scope>NUCLEOTIDE SEQUENCE [LARGE SCALE GENOMIC DNA]</scope>
    <source>
        <strain evidence="11 12">YC6723</strain>
    </source>
</reference>
<dbReference type="Pfam" id="PF03544">
    <property type="entry name" value="TonB_C"/>
    <property type="match status" value="1"/>
</dbReference>
<dbReference type="GO" id="GO:0031992">
    <property type="term" value="F:energy transducer activity"/>
    <property type="evidence" value="ECO:0007669"/>
    <property type="project" value="TreeGrafter"/>
</dbReference>
<accession>A0A840FGR8</accession>
<evidence type="ECO:0000256" key="6">
    <source>
        <dbReference type="ARBA" id="ARBA00022692"/>
    </source>
</evidence>
<evidence type="ECO:0000259" key="10">
    <source>
        <dbReference type="PROSITE" id="PS52015"/>
    </source>
</evidence>
<dbReference type="InterPro" id="IPR006260">
    <property type="entry name" value="TonB/TolA_C"/>
</dbReference>
<evidence type="ECO:0000313" key="12">
    <source>
        <dbReference type="Proteomes" id="UP000529795"/>
    </source>
</evidence>
<dbReference type="Proteomes" id="UP000529795">
    <property type="component" value="Unassembled WGS sequence"/>
</dbReference>
<evidence type="ECO:0000256" key="9">
    <source>
        <dbReference type="ARBA" id="ARBA00023136"/>
    </source>
</evidence>
<evidence type="ECO:0000313" key="11">
    <source>
        <dbReference type="EMBL" id="MBB4152525.1"/>
    </source>
</evidence>
<evidence type="ECO:0000256" key="1">
    <source>
        <dbReference type="ARBA" id="ARBA00004383"/>
    </source>
</evidence>
<keyword evidence="5" id="KW-0997">Cell inner membrane</keyword>
<evidence type="ECO:0000256" key="5">
    <source>
        <dbReference type="ARBA" id="ARBA00022519"/>
    </source>
</evidence>
<keyword evidence="3" id="KW-0813">Transport</keyword>
<dbReference type="GO" id="GO:0015031">
    <property type="term" value="P:protein transport"/>
    <property type="evidence" value="ECO:0007669"/>
    <property type="project" value="UniProtKB-KW"/>
</dbReference>
<organism evidence="11 12">
    <name type="scientific">Sphingomonas jinjuensis</name>
    <dbReference type="NCBI Taxonomy" id="535907"/>
    <lineage>
        <taxon>Bacteria</taxon>
        <taxon>Pseudomonadati</taxon>
        <taxon>Pseudomonadota</taxon>
        <taxon>Alphaproteobacteria</taxon>
        <taxon>Sphingomonadales</taxon>
        <taxon>Sphingomonadaceae</taxon>
        <taxon>Sphingomonas</taxon>
    </lineage>
</organism>
<dbReference type="GO" id="GO:0055085">
    <property type="term" value="P:transmembrane transport"/>
    <property type="evidence" value="ECO:0007669"/>
    <property type="project" value="InterPro"/>
</dbReference>